<feature type="region of interest" description="Disordered" evidence="1">
    <location>
        <begin position="202"/>
        <end position="405"/>
    </location>
</feature>
<reference evidence="2" key="1">
    <citation type="journal article" date="2020" name="Stud. Mycol.">
        <title>101 Dothideomycetes genomes: a test case for predicting lifestyles and emergence of pathogens.</title>
        <authorList>
            <person name="Haridas S."/>
            <person name="Albert R."/>
            <person name="Binder M."/>
            <person name="Bloem J."/>
            <person name="Labutti K."/>
            <person name="Salamov A."/>
            <person name="Andreopoulos B."/>
            <person name="Baker S."/>
            <person name="Barry K."/>
            <person name="Bills G."/>
            <person name="Bluhm B."/>
            <person name="Cannon C."/>
            <person name="Castanera R."/>
            <person name="Culley D."/>
            <person name="Daum C."/>
            <person name="Ezra D."/>
            <person name="Gonzalez J."/>
            <person name="Henrissat B."/>
            <person name="Kuo A."/>
            <person name="Liang C."/>
            <person name="Lipzen A."/>
            <person name="Lutzoni F."/>
            <person name="Magnuson J."/>
            <person name="Mondo S."/>
            <person name="Nolan M."/>
            <person name="Ohm R."/>
            <person name="Pangilinan J."/>
            <person name="Park H.-J."/>
            <person name="Ramirez L."/>
            <person name="Alfaro M."/>
            <person name="Sun H."/>
            <person name="Tritt A."/>
            <person name="Yoshinaga Y."/>
            <person name="Zwiers L.-H."/>
            <person name="Turgeon B."/>
            <person name="Goodwin S."/>
            <person name="Spatafora J."/>
            <person name="Crous P."/>
            <person name="Grigoriev I."/>
        </authorList>
    </citation>
    <scope>NUCLEOTIDE SEQUENCE</scope>
    <source>
        <strain evidence="2">CBS 109.77</strain>
    </source>
</reference>
<organism evidence="2 3">
    <name type="scientific">Melanomma pulvis-pyrius CBS 109.77</name>
    <dbReference type="NCBI Taxonomy" id="1314802"/>
    <lineage>
        <taxon>Eukaryota</taxon>
        <taxon>Fungi</taxon>
        <taxon>Dikarya</taxon>
        <taxon>Ascomycota</taxon>
        <taxon>Pezizomycotina</taxon>
        <taxon>Dothideomycetes</taxon>
        <taxon>Pleosporomycetidae</taxon>
        <taxon>Pleosporales</taxon>
        <taxon>Melanommataceae</taxon>
        <taxon>Melanomma</taxon>
    </lineage>
</organism>
<dbReference type="Proteomes" id="UP000799757">
    <property type="component" value="Unassembled WGS sequence"/>
</dbReference>
<feature type="compositionally biased region" description="Polar residues" evidence="1">
    <location>
        <begin position="356"/>
        <end position="374"/>
    </location>
</feature>
<dbReference type="EMBL" id="MU002150">
    <property type="protein sequence ID" value="KAF2789268.1"/>
    <property type="molecule type" value="Genomic_DNA"/>
</dbReference>
<name>A0A6A6WZB7_9PLEO</name>
<proteinExistence type="predicted"/>
<dbReference type="AlphaFoldDB" id="A0A6A6WZB7"/>
<dbReference type="OrthoDB" id="5327145at2759"/>
<evidence type="ECO:0000313" key="2">
    <source>
        <dbReference type="EMBL" id="KAF2789268.1"/>
    </source>
</evidence>
<feature type="compositionally biased region" description="Polar residues" evidence="1">
    <location>
        <begin position="391"/>
        <end position="405"/>
    </location>
</feature>
<evidence type="ECO:0000313" key="3">
    <source>
        <dbReference type="Proteomes" id="UP000799757"/>
    </source>
</evidence>
<feature type="compositionally biased region" description="Low complexity" evidence="1">
    <location>
        <begin position="267"/>
        <end position="281"/>
    </location>
</feature>
<feature type="compositionally biased region" description="Polar residues" evidence="1">
    <location>
        <begin position="326"/>
        <end position="342"/>
    </location>
</feature>
<feature type="compositionally biased region" description="Low complexity" evidence="1">
    <location>
        <begin position="375"/>
        <end position="390"/>
    </location>
</feature>
<feature type="compositionally biased region" description="Basic and acidic residues" evidence="1">
    <location>
        <begin position="202"/>
        <end position="229"/>
    </location>
</feature>
<gene>
    <name evidence="2" type="ORF">K505DRAFT_313453</name>
</gene>
<evidence type="ECO:0000256" key="1">
    <source>
        <dbReference type="SAM" id="MobiDB-lite"/>
    </source>
</evidence>
<sequence length="459" mass="49934">MDLLAANDQENLAHNLHAGAAGKSLNAGLKGFNAKTPGNKAPKTPFKIPLNDENAVFKAGKSAMKTNGKGNENLFMTMKKGGKLDDNAFVTPAGPRTRAPLGMKTTNAKARAFQTPAPLSGSAKTQKISPRLRRPKVKIHQPEAQNEEEDDVPEVEYMPPKEIPLADETENLPADWKFPMFEGTNMTRGVYSAYVNPVEDDGRTRKEREFEEGLARDRKKRDEEFDKIFAETMAQDEAEARRRLGIESPKKAAPKGGLPPKKRVPGPSTLKSKSAAAALSPAPKPTYNPPIAITKSRVPASLLPGRRPAKPLMNPSTSRHAAANAASKSTIGYAQGRSSVTSPRKPLSNVMKPAPFSTTSRQPTAISSIHNPNASVTSTSSKRTFSRSSSNATLVAPSQENDSYQTAEDIEREMQFLLLQDDPDDEEVDAWMNNFNTQLGGDGLDDEFADFQLQLPESL</sequence>
<feature type="compositionally biased region" description="Basic and acidic residues" evidence="1">
    <location>
        <begin position="238"/>
        <end position="250"/>
    </location>
</feature>
<accession>A0A6A6WZB7</accession>
<keyword evidence="3" id="KW-1185">Reference proteome</keyword>
<protein>
    <submittedName>
        <fullName evidence="2">Uncharacterized protein</fullName>
    </submittedName>
</protein>